<feature type="region of interest" description="Disordered" evidence="1">
    <location>
        <begin position="18"/>
        <end position="72"/>
    </location>
</feature>
<feature type="compositionally biased region" description="Basic and acidic residues" evidence="1">
    <location>
        <begin position="18"/>
        <end position="31"/>
    </location>
</feature>
<dbReference type="Proteomes" id="UP000567179">
    <property type="component" value="Unassembled WGS sequence"/>
</dbReference>
<protein>
    <submittedName>
        <fullName evidence="2">Uncharacterized protein</fullName>
    </submittedName>
</protein>
<comment type="caution">
    <text evidence="2">The sequence shown here is derived from an EMBL/GenBank/DDBJ whole genome shotgun (WGS) entry which is preliminary data.</text>
</comment>
<keyword evidence="3" id="KW-1185">Reference proteome</keyword>
<accession>A0A8H5ASU8</accession>
<gene>
    <name evidence="2" type="ORF">D9619_010437</name>
</gene>
<evidence type="ECO:0000313" key="3">
    <source>
        <dbReference type="Proteomes" id="UP000567179"/>
    </source>
</evidence>
<proteinExistence type="predicted"/>
<evidence type="ECO:0000256" key="1">
    <source>
        <dbReference type="SAM" id="MobiDB-lite"/>
    </source>
</evidence>
<reference evidence="2 3" key="1">
    <citation type="journal article" date="2020" name="ISME J.">
        <title>Uncovering the hidden diversity of litter-decomposition mechanisms in mushroom-forming fungi.</title>
        <authorList>
            <person name="Floudas D."/>
            <person name="Bentzer J."/>
            <person name="Ahren D."/>
            <person name="Johansson T."/>
            <person name="Persson P."/>
            <person name="Tunlid A."/>
        </authorList>
    </citation>
    <scope>NUCLEOTIDE SEQUENCE [LARGE SCALE GENOMIC DNA]</scope>
    <source>
        <strain evidence="2 3">CBS 101986</strain>
    </source>
</reference>
<dbReference type="AlphaFoldDB" id="A0A8H5ASU8"/>
<evidence type="ECO:0000313" key="2">
    <source>
        <dbReference type="EMBL" id="KAF5310239.1"/>
    </source>
</evidence>
<sequence length="175" mass="18226">MSDSLLLFSSCILEDRGADGGEKGCKGEGAKEKKRRGKGGCGRACATGGEGVEGEGKGGVTGMDPAGDRPASQSLSLVHDRAHEPLHKAAGPPLRVAMRLPSGAHSISHVSGLLRTRTRRPAEQRDTVVPDHLPFITSSTPCSSPLASRRSPTFGVNVVHPSVINSNYCCGLAFI</sequence>
<organism evidence="2 3">
    <name type="scientific">Psilocybe cf. subviscida</name>
    <dbReference type="NCBI Taxonomy" id="2480587"/>
    <lineage>
        <taxon>Eukaryota</taxon>
        <taxon>Fungi</taxon>
        <taxon>Dikarya</taxon>
        <taxon>Basidiomycota</taxon>
        <taxon>Agaricomycotina</taxon>
        <taxon>Agaricomycetes</taxon>
        <taxon>Agaricomycetidae</taxon>
        <taxon>Agaricales</taxon>
        <taxon>Agaricineae</taxon>
        <taxon>Strophariaceae</taxon>
        <taxon>Psilocybe</taxon>
    </lineage>
</organism>
<dbReference type="EMBL" id="JAACJJ010000058">
    <property type="protein sequence ID" value="KAF5310239.1"/>
    <property type="molecule type" value="Genomic_DNA"/>
</dbReference>
<name>A0A8H5ASU8_9AGAR</name>